<keyword evidence="3" id="KW-1185">Reference proteome</keyword>
<dbReference type="Pfam" id="PF04071">
    <property type="entry name" value="zf-like"/>
    <property type="match status" value="1"/>
</dbReference>
<protein>
    <submittedName>
        <fullName evidence="2">Metal-binding protein</fullName>
    </submittedName>
</protein>
<dbReference type="Proteomes" id="UP000460257">
    <property type="component" value="Unassembled WGS sequence"/>
</dbReference>
<evidence type="ECO:0000313" key="2">
    <source>
        <dbReference type="EMBL" id="MQN00884.1"/>
    </source>
</evidence>
<evidence type="ECO:0000313" key="3">
    <source>
        <dbReference type="Proteomes" id="UP000460257"/>
    </source>
</evidence>
<reference evidence="2" key="1">
    <citation type="journal article" date="2020" name="Appl. Environ. Microbiol.">
        <title>Medium-Chain Fatty Acid Synthesis by 'Candidatus Weimeria bifida' gen. nov., sp. nov., and 'Candidatus Pseudoramibacter fermentans' sp. nov.</title>
        <authorList>
            <person name="Scarborough M.J."/>
            <person name="Myers K.S."/>
            <person name="Donohue T.J."/>
            <person name="Noguera D.R."/>
        </authorList>
    </citation>
    <scope>NUCLEOTIDE SEQUENCE</scope>
    <source>
        <strain evidence="2">LCO1.1</strain>
    </source>
</reference>
<proteinExistence type="predicted"/>
<feature type="domain" description="Cysteine-rich small" evidence="1">
    <location>
        <begin position="10"/>
        <end position="80"/>
    </location>
</feature>
<sequence>MEERYRNSFKYFENHQCRYYPCHDMEHINCLFCYCPLYFLSSCPGNFTWVTSKDGRKIKSCMDCSWPHKAESYGEIVKILTKGSE</sequence>
<dbReference type="AlphaFoldDB" id="A0A6N7IX38"/>
<dbReference type="InterPro" id="IPR007212">
    <property type="entry name" value="Zf-like"/>
</dbReference>
<dbReference type="EMBL" id="VOGC01000002">
    <property type="protein sequence ID" value="MQN00884.1"/>
    <property type="molecule type" value="Genomic_DNA"/>
</dbReference>
<name>A0A6N7IX38_9FIRM</name>
<comment type="caution">
    <text evidence="2">The sequence shown here is derived from an EMBL/GenBank/DDBJ whole genome shotgun (WGS) entry which is preliminary data.</text>
</comment>
<organism evidence="2 3">
    <name type="scientific">Candidatus Weimeria bifida</name>
    <dbReference type="NCBI Taxonomy" id="2599074"/>
    <lineage>
        <taxon>Bacteria</taxon>
        <taxon>Bacillati</taxon>
        <taxon>Bacillota</taxon>
        <taxon>Clostridia</taxon>
        <taxon>Lachnospirales</taxon>
        <taxon>Lachnospiraceae</taxon>
        <taxon>Candidatus Weimeria</taxon>
    </lineage>
</organism>
<gene>
    <name evidence="2" type="ORF">FRC54_02680</name>
</gene>
<evidence type="ECO:0000259" key="1">
    <source>
        <dbReference type="Pfam" id="PF04071"/>
    </source>
</evidence>
<accession>A0A6N7IX38</accession>